<dbReference type="CDD" id="cd01392">
    <property type="entry name" value="HTH_LacI"/>
    <property type="match status" value="1"/>
</dbReference>
<dbReference type="InterPro" id="IPR028082">
    <property type="entry name" value="Peripla_BP_I"/>
</dbReference>
<dbReference type="AlphaFoldDB" id="D2PYE1"/>
<dbReference type="KEGG" id="kfl:Kfla_6512"/>
<keyword evidence="2" id="KW-0238">DNA-binding</keyword>
<dbReference type="SUPFAM" id="SSF53822">
    <property type="entry name" value="Periplasmic binding protein-like I"/>
    <property type="match status" value="1"/>
</dbReference>
<dbReference type="RefSeq" id="WP_012924061.1">
    <property type="nucleotide sequence ID" value="NC_013729.1"/>
</dbReference>
<dbReference type="GO" id="GO:0000976">
    <property type="term" value="F:transcription cis-regulatory region binding"/>
    <property type="evidence" value="ECO:0007669"/>
    <property type="project" value="TreeGrafter"/>
</dbReference>
<dbReference type="Gene3D" id="1.10.260.40">
    <property type="entry name" value="lambda repressor-like DNA-binding domains"/>
    <property type="match status" value="1"/>
</dbReference>
<dbReference type="OrthoDB" id="3324394at2"/>
<evidence type="ECO:0000313" key="6">
    <source>
        <dbReference type="Proteomes" id="UP000007967"/>
    </source>
</evidence>
<evidence type="ECO:0000256" key="2">
    <source>
        <dbReference type="ARBA" id="ARBA00023125"/>
    </source>
</evidence>
<dbReference type="CDD" id="cd06267">
    <property type="entry name" value="PBP1_LacI_sugar_binding-like"/>
    <property type="match status" value="1"/>
</dbReference>
<proteinExistence type="predicted"/>
<dbReference type="Pfam" id="PF00356">
    <property type="entry name" value="LacI"/>
    <property type="match status" value="1"/>
</dbReference>
<dbReference type="Proteomes" id="UP000007967">
    <property type="component" value="Chromosome"/>
</dbReference>
<dbReference type="GO" id="GO:0003700">
    <property type="term" value="F:DNA-binding transcription factor activity"/>
    <property type="evidence" value="ECO:0007669"/>
    <property type="project" value="TreeGrafter"/>
</dbReference>
<dbReference type="STRING" id="479435.Kfla_6512"/>
<dbReference type="SUPFAM" id="SSF47413">
    <property type="entry name" value="lambda repressor-like DNA-binding domains"/>
    <property type="match status" value="1"/>
</dbReference>
<keyword evidence="6" id="KW-1185">Reference proteome</keyword>
<dbReference type="InterPro" id="IPR010982">
    <property type="entry name" value="Lambda_DNA-bd_dom_sf"/>
</dbReference>
<evidence type="ECO:0000259" key="4">
    <source>
        <dbReference type="PROSITE" id="PS50932"/>
    </source>
</evidence>
<keyword evidence="1" id="KW-0805">Transcription regulation</keyword>
<evidence type="ECO:0000256" key="3">
    <source>
        <dbReference type="ARBA" id="ARBA00023163"/>
    </source>
</evidence>
<dbReference type="EMBL" id="CP001736">
    <property type="protein sequence ID" value="ADB35509.1"/>
    <property type="molecule type" value="Genomic_DNA"/>
</dbReference>
<dbReference type="eggNOG" id="COG1609">
    <property type="taxonomic scope" value="Bacteria"/>
</dbReference>
<reference evidence="6" key="1">
    <citation type="submission" date="2009-09" db="EMBL/GenBank/DDBJ databases">
        <title>The complete genome of Kribbella flavida DSM 17836.</title>
        <authorList>
            <consortium name="US DOE Joint Genome Institute (JGI-PGF)"/>
            <person name="Lucas S."/>
            <person name="Copeland A."/>
            <person name="Lapidus A."/>
            <person name="Glavina del Rio T."/>
            <person name="Dalin E."/>
            <person name="Tice H."/>
            <person name="Bruce D."/>
            <person name="Goodwin L."/>
            <person name="Pitluck S."/>
            <person name="Kyrpides N."/>
            <person name="Mavromatis K."/>
            <person name="Ivanova N."/>
            <person name="Saunders E."/>
            <person name="Brettin T."/>
            <person name="Detter J.C."/>
            <person name="Han C."/>
            <person name="Larimer F."/>
            <person name="Land M."/>
            <person name="Hauser L."/>
            <person name="Markowitz V."/>
            <person name="Cheng J.-F."/>
            <person name="Hugenholtz P."/>
            <person name="Woyke T."/>
            <person name="Wu D."/>
            <person name="Pukall R."/>
            <person name="Klenk H.-P."/>
            <person name="Eisen J.A."/>
        </authorList>
    </citation>
    <scope>NUCLEOTIDE SEQUENCE [LARGE SCALE GENOMIC DNA]</scope>
    <source>
        <strain evidence="6">DSM 17836 / JCM 10339 / NBRC 14399</strain>
    </source>
</reference>
<keyword evidence="3" id="KW-0804">Transcription</keyword>
<dbReference type="PROSITE" id="PS00356">
    <property type="entry name" value="HTH_LACI_1"/>
    <property type="match status" value="1"/>
</dbReference>
<dbReference type="HOGENOM" id="CLU_037628_6_1_11"/>
<sequence length="348" mass="37428">MARVTIKEIARRAGVSKGAVSYALNNQPGVSEATRARVLKVAEELEWMPNRAARQLSAARSETFGLVLARTAKTLSEEPFYMGFVGGVESVLSEKSYALALQVVPDLADEMATYRKWAAERRVDGVIVVDLRVDDPRIPLLRKLELPAVVVGDPALADGLTSVWTDGRSAMNAAVEHVVSLGHRSIARVAGPPEHGHVWIRDQAFAAVGRRLGLDLQVLHTDFSGEQGAAATRRLLTADDRPTAIIYDNDLMAVAGLSVVNGLGLRSPDDVTLVAWDDSALCRLTHPPLTAMSHNIVAYGAEVARRLFGVLDGAPPEAHLYSTPLLIVRDSSAAPGRRAQEVGTLNRA</sequence>
<evidence type="ECO:0000313" key="5">
    <source>
        <dbReference type="EMBL" id="ADB35509.1"/>
    </source>
</evidence>
<dbReference type="PANTHER" id="PTHR30146:SF155">
    <property type="entry name" value="ALANINE RACEMASE"/>
    <property type="match status" value="1"/>
</dbReference>
<accession>D2PYE1</accession>
<feature type="domain" description="HTH lacI-type" evidence="4">
    <location>
        <begin position="4"/>
        <end position="58"/>
    </location>
</feature>
<reference evidence="5 6" key="2">
    <citation type="journal article" date="2010" name="Stand. Genomic Sci.">
        <title>Complete genome sequence of Kribbella flavida type strain (IFO 14399).</title>
        <authorList>
            <person name="Pukall R."/>
            <person name="Lapidus A."/>
            <person name="Glavina Del Rio T."/>
            <person name="Copeland A."/>
            <person name="Tice H."/>
            <person name="Cheng J.-F."/>
            <person name="Lucas S."/>
            <person name="Chen F."/>
            <person name="Nolan M."/>
            <person name="LaButti K."/>
            <person name="Pati A."/>
            <person name="Ivanova N."/>
            <person name="Mavrommatis K."/>
            <person name="Mikhailova N."/>
            <person name="Pitluck S."/>
            <person name="Bruce D."/>
            <person name="Goodwin L."/>
            <person name="Land M."/>
            <person name="Hauser L."/>
            <person name="Chang Y.-J."/>
            <person name="Jeffries C.D."/>
            <person name="Chen A."/>
            <person name="Palaniappan K."/>
            <person name="Chain P."/>
            <person name="Rohde M."/>
            <person name="Goeker M."/>
            <person name="Bristow J."/>
            <person name="Eisen J.A."/>
            <person name="Markowitz V."/>
            <person name="Hugenholtz P."/>
            <person name="Kyrpides N.C."/>
            <person name="Klenk H.-P."/>
            <person name="Brettin T."/>
        </authorList>
    </citation>
    <scope>NUCLEOTIDE SEQUENCE [LARGE SCALE GENOMIC DNA]</scope>
    <source>
        <strain evidence="6">DSM 17836 / JCM 10339 / NBRC 14399</strain>
    </source>
</reference>
<dbReference type="InterPro" id="IPR046335">
    <property type="entry name" value="LacI/GalR-like_sensor"/>
</dbReference>
<organism evidence="5 6">
    <name type="scientific">Kribbella flavida (strain DSM 17836 / JCM 10339 / NBRC 14399)</name>
    <dbReference type="NCBI Taxonomy" id="479435"/>
    <lineage>
        <taxon>Bacteria</taxon>
        <taxon>Bacillati</taxon>
        <taxon>Actinomycetota</taxon>
        <taxon>Actinomycetes</taxon>
        <taxon>Propionibacteriales</taxon>
        <taxon>Kribbellaceae</taxon>
        <taxon>Kribbella</taxon>
    </lineage>
</organism>
<name>D2PYE1_KRIFD</name>
<dbReference type="Pfam" id="PF13377">
    <property type="entry name" value="Peripla_BP_3"/>
    <property type="match status" value="1"/>
</dbReference>
<dbReference type="PANTHER" id="PTHR30146">
    <property type="entry name" value="LACI-RELATED TRANSCRIPTIONAL REPRESSOR"/>
    <property type="match status" value="1"/>
</dbReference>
<dbReference type="SMART" id="SM00354">
    <property type="entry name" value="HTH_LACI"/>
    <property type="match status" value="1"/>
</dbReference>
<gene>
    <name evidence="5" type="ordered locus">Kfla_6512</name>
</gene>
<dbReference type="PROSITE" id="PS50932">
    <property type="entry name" value="HTH_LACI_2"/>
    <property type="match status" value="1"/>
</dbReference>
<dbReference type="InterPro" id="IPR000843">
    <property type="entry name" value="HTH_LacI"/>
</dbReference>
<protein>
    <submittedName>
        <fullName evidence="5">Transcriptional regulator, LacI family</fullName>
    </submittedName>
</protein>
<evidence type="ECO:0000256" key="1">
    <source>
        <dbReference type="ARBA" id="ARBA00023015"/>
    </source>
</evidence>
<dbReference type="Gene3D" id="3.40.50.2300">
    <property type="match status" value="2"/>
</dbReference>